<dbReference type="RefSeq" id="WP_373972137.1">
    <property type="nucleotide sequence ID" value="NZ_JBHDLJ010000007.1"/>
</dbReference>
<dbReference type="Gene3D" id="3.40.630.30">
    <property type="match status" value="1"/>
</dbReference>
<dbReference type="Proteomes" id="UP001575652">
    <property type="component" value="Unassembled WGS sequence"/>
</dbReference>
<feature type="domain" description="N-acetyltransferase" evidence="3">
    <location>
        <begin position="1"/>
        <end position="142"/>
    </location>
</feature>
<protein>
    <submittedName>
        <fullName evidence="4">GNAT family N-acetyltransferase</fullName>
        <ecNumber evidence="4">2.3.-.-</ecNumber>
    </submittedName>
</protein>
<dbReference type="EC" id="2.3.-.-" evidence="4"/>
<dbReference type="SUPFAM" id="SSF55729">
    <property type="entry name" value="Acyl-CoA N-acyltransferases (Nat)"/>
    <property type="match status" value="1"/>
</dbReference>
<accession>A0ABV4UMV9</accession>
<keyword evidence="1 4" id="KW-0808">Transferase</keyword>
<dbReference type="GO" id="GO:0016746">
    <property type="term" value="F:acyltransferase activity"/>
    <property type="evidence" value="ECO:0007669"/>
    <property type="project" value="UniProtKB-KW"/>
</dbReference>
<dbReference type="PANTHER" id="PTHR43626">
    <property type="entry name" value="ACYL-COA N-ACYLTRANSFERASE"/>
    <property type="match status" value="1"/>
</dbReference>
<dbReference type="PROSITE" id="PS51186">
    <property type="entry name" value="GNAT"/>
    <property type="match status" value="1"/>
</dbReference>
<evidence type="ECO:0000313" key="5">
    <source>
        <dbReference type="Proteomes" id="UP001575652"/>
    </source>
</evidence>
<dbReference type="CDD" id="cd04301">
    <property type="entry name" value="NAT_SF"/>
    <property type="match status" value="1"/>
</dbReference>
<dbReference type="InterPro" id="IPR000182">
    <property type="entry name" value="GNAT_dom"/>
</dbReference>
<gene>
    <name evidence="4" type="ORF">ACETWP_10230</name>
</gene>
<keyword evidence="2 4" id="KW-0012">Acyltransferase</keyword>
<dbReference type="InterPro" id="IPR016181">
    <property type="entry name" value="Acyl_CoA_acyltransferase"/>
</dbReference>
<dbReference type="InterPro" id="IPR045039">
    <property type="entry name" value="NSI-like"/>
</dbReference>
<keyword evidence="5" id="KW-1185">Reference proteome</keyword>
<sequence>MPSAPPGARRGPVEYSFDAAALAPDALDGGFFAGWPSPPSPVKHLAVLRGSHRALVALDAGRVVGFVTAISDGVATAFLPWLEVLPDYRGRGIGRELVERMTAELDGLYSIDLVCDGDVVPFYERLGWFRADAMLRRNPSAL</sequence>
<evidence type="ECO:0000313" key="4">
    <source>
        <dbReference type="EMBL" id="MFB0834963.1"/>
    </source>
</evidence>
<dbReference type="PANTHER" id="PTHR43626:SF4">
    <property type="entry name" value="GCN5-RELATED N-ACETYLTRANSFERASE 2, CHLOROPLASTIC"/>
    <property type="match status" value="1"/>
</dbReference>
<evidence type="ECO:0000256" key="1">
    <source>
        <dbReference type="ARBA" id="ARBA00022679"/>
    </source>
</evidence>
<dbReference type="EMBL" id="JBHDLJ010000007">
    <property type="protein sequence ID" value="MFB0834963.1"/>
    <property type="molecule type" value="Genomic_DNA"/>
</dbReference>
<comment type="caution">
    <text evidence="4">The sequence shown here is derived from an EMBL/GenBank/DDBJ whole genome shotgun (WGS) entry which is preliminary data.</text>
</comment>
<reference evidence="4 5" key="1">
    <citation type="submission" date="2024-09" db="EMBL/GenBank/DDBJ databases">
        <authorList>
            <person name="Salinas-Garcia M.A."/>
            <person name="Prieme A."/>
        </authorList>
    </citation>
    <scope>NUCLEOTIDE SEQUENCE [LARGE SCALE GENOMIC DNA]</scope>
    <source>
        <strain evidence="4 5">DSM 21081</strain>
    </source>
</reference>
<organism evidence="4 5">
    <name type="scientific">Arthrobacter halodurans</name>
    <dbReference type="NCBI Taxonomy" id="516699"/>
    <lineage>
        <taxon>Bacteria</taxon>
        <taxon>Bacillati</taxon>
        <taxon>Actinomycetota</taxon>
        <taxon>Actinomycetes</taxon>
        <taxon>Micrococcales</taxon>
        <taxon>Micrococcaceae</taxon>
        <taxon>Arthrobacter</taxon>
    </lineage>
</organism>
<evidence type="ECO:0000256" key="2">
    <source>
        <dbReference type="ARBA" id="ARBA00023315"/>
    </source>
</evidence>
<name>A0ABV4UMV9_9MICC</name>
<evidence type="ECO:0000259" key="3">
    <source>
        <dbReference type="PROSITE" id="PS51186"/>
    </source>
</evidence>
<proteinExistence type="predicted"/>
<dbReference type="Pfam" id="PF00583">
    <property type="entry name" value="Acetyltransf_1"/>
    <property type="match status" value="1"/>
</dbReference>